<comment type="caution">
    <text evidence="1">The sequence shown here is derived from an EMBL/GenBank/DDBJ whole genome shotgun (WGS) entry which is preliminary data.</text>
</comment>
<reference evidence="1 2" key="1">
    <citation type="submission" date="2022-05" db="EMBL/GenBank/DDBJ databases">
        <authorList>
            <consortium name="Genoscope - CEA"/>
            <person name="William W."/>
        </authorList>
    </citation>
    <scope>NUCLEOTIDE SEQUENCE [LARGE SCALE GENOMIC DNA]</scope>
</reference>
<name>A0ABN8NGX5_9CNID</name>
<sequence>MTLSNKRIEDKSSESTLSIYPIATGTVKREGQSNLKQLLRNLKLPKGRYKKSRIWVGGKKYNISLAGNFPLKLEKLLPLLNKKEQEDFILGGKGYGMEFCAFCDAIRACTCHGVEADETCLECLRSKANIGRNCEQILGSLGLFAYRVERLDQLDEALSDFGPEIDGGF</sequence>
<organism evidence="1 2">
    <name type="scientific">Porites lobata</name>
    <dbReference type="NCBI Taxonomy" id="104759"/>
    <lineage>
        <taxon>Eukaryota</taxon>
        <taxon>Metazoa</taxon>
        <taxon>Cnidaria</taxon>
        <taxon>Anthozoa</taxon>
        <taxon>Hexacorallia</taxon>
        <taxon>Scleractinia</taxon>
        <taxon>Fungiina</taxon>
        <taxon>Poritidae</taxon>
        <taxon>Porites</taxon>
    </lineage>
</organism>
<dbReference type="EMBL" id="CALNXK010000021">
    <property type="protein sequence ID" value="CAH3108992.1"/>
    <property type="molecule type" value="Genomic_DNA"/>
</dbReference>
<keyword evidence="2" id="KW-1185">Reference proteome</keyword>
<evidence type="ECO:0000313" key="1">
    <source>
        <dbReference type="EMBL" id="CAH3108992.1"/>
    </source>
</evidence>
<accession>A0ABN8NGX5</accession>
<protein>
    <submittedName>
        <fullName evidence="1">Uncharacterized protein</fullName>
    </submittedName>
</protein>
<gene>
    <name evidence="1" type="ORF">PLOB_00017942</name>
</gene>
<evidence type="ECO:0000313" key="2">
    <source>
        <dbReference type="Proteomes" id="UP001159405"/>
    </source>
</evidence>
<proteinExistence type="predicted"/>
<dbReference type="Proteomes" id="UP001159405">
    <property type="component" value="Unassembled WGS sequence"/>
</dbReference>
<feature type="non-terminal residue" evidence="1">
    <location>
        <position position="169"/>
    </location>
</feature>